<name>A0A090L3C4_STRRB</name>
<accession>A0A090L3C4</accession>
<proteinExistence type="predicted"/>
<dbReference type="WormBase" id="SRAE_1000256100">
    <property type="protein sequence ID" value="SRP01594"/>
    <property type="gene ID" value="WBGene00259176"/>
</dbReference>
<protein>
    <submittedName>
        <fullName evidence="1 3">Uncharacterized protein</fullName>
    </submittedName>
</protein>
<dbReference type="WBParaSite" id="SRAE_1000256100.1">
    <property type="protein sequence ID" value="SRAE_1000256100.1"/>
    <property type="gene ID" value="WBGene00259176"/>
</dbReference>
<organism evidence="1">
    <name type="scientific">Strongyloides ratti</name>
    <name type="common">Parasitic roundworm</name>
    <dbReference type="NCBI Taxonomy" id="34506"/>
    <lineage>
        <taxon>Eukaryota</taxon>
        <taxon>Metazoa</taxon>
        <taxon>Ecdysozoa</taxon>
        <taxon>Nematoda</taxon>
        <taxon>Chromadorea</taxon>
        <taxon>Rhabditida</taxon>
        <taxon>Tylenchina</taxon>
        <taxon>Panagrolaimomorpha</taxon>
        <taxon>Strongyloidoidea</taxon>
        <taxon>Strongyloididae</taxon>
        <taxon>Strongyloides</taxon>
    </lineage>
</organism>
<evidence type="ECO:0000313" key="2">
    <source>
        <dbReference type="Proteomes" id="UP000035682"/>
    </source>
</evidence>
<dbReference type="GeneID" id="36376671"/>
<reference evidence="3" key="2">
    <citation type="submission" date="2020-12" db="UniProtKB">
        <authorList>
            <consortium name="WormBaseParasite"/>
        </authorList>
    </citation>
    <scope>IDENTIFICATION</scope>
</reference>
<dbReference type="STRING" id="34506.A0A090L3C4"/>
<gene>
    <name evidence="1 3 4" type="ORF">SRAE_1000256100</name>
</gene>
<keyword evidence="2" id="KW-1185">Reference proteome</keyword>
<evidence type="ECO:0000313" key="1">
    <source>
        <dbReference type="EMBL" id="CEF64306.1"/>
    </source>
</evidence>
<dbReference type="RefSeq" id="XP_024503507.1">
    <property type="nucleotide sequence ID" value="XM_024649651.1"/>
</dbReference>
<evidence type="ECO:0000313" key="3">
    <source>
        <dbReference type="WBParaSite" id="SRAE_1000256100.1"/>
    </source>
</evidence>
<dbReference type="AlphaFoldDB" id="A0A090L3C4"/>
<reference evidence="1 2" key="1">
    <citation type="submission" date="2014-09" db="EMBL/GenBank/DDBJ databases">
        <authorList>
            <person name="Martin A.A."/>
        </authorList>
    </citation>
    <scope>NUCLEOTIDE SEQUENCE</scope>
    <source>
        <strain evidence="2">ED321</strain>
        <strain evidence="1">ED321 Heterogonic</strain>
    </source>
</reference>
<dbReference type="Proteomes" id="UP000035682">
    <property type="component" value="Unplaced"/>
</dbReference>
<dbReference type="EMBL" id="LN609528">
    <property type="protein sequence ID" value="CEF64306.1"/>
    <property type="molecule type" value="Genomic_DNA"/>
</dbReference>
<sequence length="79" mass="9606">MSFVRLPGEDMHNFINMLTGEERLELENIYSEMNKSYPERIYELIFSIYPQFRLLFLVCLFQRILISYGKKVLLDIIYF</sequence>
<dbReference type="CTD" id="36376671"/>
<evidence type="ECO:0000313" key="4">
    <source>
        <dbReference type="WormBase" id="SRAE_1000256100"/>
    </source>
</evidence>